<comment type="caution">
    <text evidence="3">The sequence shown here is derived from an EMBL/GenBank/DDBJ whole genome shotgun (WGS) entry which is preliminary data.</text>
</comment>
<evidence type="ECO:0000313" key="4">
    <source>
        <dbReference type="Proteomes" id="UP001501169"/>
    </source>
</evidence>
<dbReference type="PANTHER" id="PTHR32114:SF2">
    <property type="entry name" value="ABC TRANSPORTER ABCH.3"/>
    <property type="match status" value="1"/>
</dbReference>
<feature type="coiled-coil region" evidence="1">
    <location>
        <begin position="215"/>
        <end position="295"/>
    </location>
</feature>
<sequence>MIFKHLLLENFRVFYGKQPIDLALRKEGVYQRPIVLFGGLNGAGKTSILTAIRLVLLGKRAVGDILSKKDYQDFLAEQINKTALTEDSNTCAKITLGFTYTHHGEHKKYEITRSWHSLTDEQLTLKVNGEQDTSLNTEQVQSFLHEVVPPGIGDLFFFDGEKIAELAEDDTGRYLKEAVQRLLGIDVLNRLSNDLKIYLNENGSKTADKDTLNKIKAAEADKQLAKTLSEQFREKAEKLSTHLVELDKEIARKELIIQENDGAWATDKDAAHAKLNELLAKKQDLQAELKSEVNGNYPLALAPTAMQALLSQLQADQKIKQAKAFSNELTSHLDGLRQRLQTTLDKQGEAAYNEMQRYFGQIINDTALQTPKLDITDADFALLEAQIADAGIAKANVDKLNKKLTDVQAELDQLSVRIERAPDADTLRELYQSLRQLEKERDTVSREYIGLMLKAKAYKQTELDCAKRLEKLYAGLKNNHSADKATLRVEQSQSALAEFKEELIKLRVTQLEQLFIDAYRKLARKEDLKFSAKIDVKTFDVNLVDSAGVTINRKSLSAGEKQIFAFAILEALGKLSGRVLPVVVDTPLGRLDSIHRGKLVRNYFPEASEQVILLSTDTEVDEDFYQALAPKISHAFEIEFNQQTRSSTVKEGYFWQDKIQEAV</sequence>
<dbReference type="RefSeq" id="WP_226767950.1">
    <property type="nucleotide sequence ID" value="NZ_BAAAEO010000005.1"/>
</dbReference>
<organism evidence="3 4">
    <name type="scientific">Rheinheimera aquimaris</name>
    <dbReference type="NCBI Taxonomy" id="412437"/>
    <lineage>
        <taxon>Bacteria</taxon>
        <taxon>Pseudomonadati</taxon>
        <taxon>Pseudomonadota</taxon>
        <taxon>Gammaproteobacteria</taxon>
        <taxon>Chromatiales</taxon>
        <taxon>Chromatiaceae</taxon>
        <taxon>Rheinheimera</taxon>
    </lineage>
</organism>
<protein>
    <submittedName>
        <fullName evidence="3">DNA sulfur modification protein DndD</fullName>
    </submittedName>
</protein>
<dbReference type="Gene3D" id="3.40.50.300">
    <property type="entry name" value="P-loop containing nucleotide triphosphate hydrolases"/>
    <property type="match status" value="2"/>
</dbReference>
<evidence type="ECO:0000313" key="3">
    <source>
        <dbReference type="EMBL" id="GAA0561010.1"/>
    </source>
</evidence>
<proteinExistence type="predicted"/>
<reference evidence="4" key="1">
    <citation type="journal article" date="2019" name="Int. J. Syst. Evol. Microbiol.">
        <title>The Global Catalogue of Microorganisms (GCM) 10K type strain sequencing project: providing services to taxonomists for standard genome sequencing and annotation.</title>
        <authorList>
            <consortium name="The Broad Institute Genomics Platform"/>
            <consortium name="The Broad Institute Genome Sequencing Center for Infectious Disease"/>
            <person name="Wu L."/>
            <person name="Ma J."/>
        </authorList>
    </citation>
    <scope>NUCLEOTIDE SEQUENCE [LARGE SCALE GENOMIC DNA]</scope>
    <source>
        <strain evidence="4">JCM 14331</strain>
    </source>
</reference>
<feature type="domain" description="Endonuclease GajA/Old nuclease/RecF-like AAA" evidence="2">
    <location>
        <begin position="1"/>
        <end position="350"/>
    </location>
</feature>
<feature type="coiled-coil region" evidence="1">
    <location>
        <begin position="482"/>
        <end position="509"/>
    </location>
</feature>
<keyword evidence="4" id="KW-1185">Reference proteome</keyword>
<keyword evidence="1" id="KW-0175">Coiled coil</keyword>
<dbReference type="NCBIfam" id="TIGR03185">
    <property type="entry name" value="DNA_S_dndD"/>
    <property type="match status" value="1"/>
</dbReference>
<evidence type="ECO:0000256" key="1">
    <source>
        <dbReference type="SAM" id="Coils"/>
    </source>
</evidence>
<gene>
    <name evidence="3" type="primary">dndD</name>
    <name evidence="3" type="ORF">GCM10009098_31360</name>
</gene>
<dbReference type="InterPro" id="IPR017599">
    <property type="entry name" value="DNA_S_DndD"/>
</dbReference>
<dbReference type="PANTHER" id="PTHR32114">
    <property type="entry name" value="ABC TRANSPORTER ABCH.3"/>
    <property type="match status" value="1"/>
</dbReference>
<feature type="coiled-coil region" evidence="1">
    <location>
        <begin position="390"/>
        <end position="454"/>
    </location>
</feature>
<evidence type="ECO:0000259" key="2">
    <source>
        <dbReference type="Pfam" id="PF13175"/>
    </source>
</evidence>
<dbReference type="Pfam" id="PF13175">
    <property type="entry name" value="AAA_15"/>
    <property type="match status" value="1"/>
</dbReference>
<name>A0ABP3P681_9GAMM</name>
<accession>A0ABP3P681</accession>
<dbReference type="Proteomes" id="UP001501169">
    <property type="component" value="Unassembled WGS sequence"/>
</dbReference>
<dbReference type="EMBL" id="BAAAEO010000005">
    <property type="protein sequence ID" value="GAA0561010.1"/>
    <property type="molecule type" value="Genomic_DNA"/>
</dbReference>
<dbReference type="InterPro" id="IPR027417">
    <property type="entry name" value="P-loop_NTPase"/>
</dbReference>
<dbReference type="SUPFAM" id="SSF52540">
    <property type="entry name" value="P-loop containing nucleoside triphosphate hydrolases"/>
    <property type="match status" value="1"/>
</dbReference>
<dbReference type="InterPro" id="IPR041685">
    <property type="entry name" value="AAA_GajA/Old/RecF-like"/>
</dbReference>